<feature type="transmembrane region" description="Helical" evidence="7">
    <location>
        <begin position="194"/>
        <end position="214"/>
    </location>
</feature>
<organism evidence="9 10">
    <name type="scientific">Paenarthrobacter nicotinovorans</name>
    <name type="common">Arthrobacter nicotinovorans</name>
    <dbReference type="NCBI Taxonomy" id="29320"/>
    <lineage>
        <taxon>Bacteria</taxon>
        <taxon>Bacillati</taxon>
        <taxon>Actinomycetota</taxon>
        <taxon>Actinomycetes</taxon>
        <taxon>Micrococcales</taxon>
        <taxon>Micrococcaceae</taxon>
        <taxon>Paenarthrobacter</taxon>
    </lineage>
</organism>
<evidence type="ECO:0000256" key="2">
    <source>
        <dbReference type="ARBA" id="ARBA00008193"/>
    </source>
</evidence>
<name>A0ABV0GLZ4_PAENI</name>
<gene>
    <name evidence="9" type="ORF">V3C41_00480</name>
</gene>
<feature type="domain" description="Glycine transporter" evidence="8">
    <location>
        <begin position="23"/>
        <end position="97"/>
    </location>
</feature>
<sequence>MWASATGGNFALKAAAGTRALNAADLAATVLFAIEGGTRASAAGLDLFGIIALALIVANGGGIIRDALLGDLPPHALRTPTPMYAALAGALFVVMGHSIFGPVPAGALWAVDALGLGLFAATGAQKALGQSCNAVTVVILAAITGTGGGIIGDVLLNRTPAVLTQDIYATAAATAGCLYLVCARFGLKPGTSLLLAAMGAFLLRSGSVLLGWQLPHLN</sequence>
<comment type="caution">
    <text evidence="9">The sequence shown here is derived from an EMBL/GenBank/DDBJ whole genome shotgun (WGS) entry which is preliminary data.</text>
</comment>
<dbReference type="PANTHER" id="PTHR30506:SF3">
    <property type="entry name" value="UPF0126 INNER MEMBRANE PROTEIN YADS-RELATED"/>
    <property type="match status" value="1"/>
</dbReference>
<evidence type="ECO:0000259" key="8">
    <source>
        <dbReference type="Pfam" id="PF03458"/>
    </source>
</evidence>
<dbReference type="Proteomes" id="UP001448614">
    <property type="component" value="Unassembled WGS sequence"/>
</dbReference>
<evidence type="ECO:0000256" key="3">
    <source>
        <dbReference type="ARBA" id="ARBA00022475"/>
    </source>
</evidence>
<accession>A0ABV0GLZ4</accession>
<evidence type="ECO:0000256" key="6">
    <source>
        <dbReference type="ARBA" id="ARBA00023136"/>
    </source>
</evidence>
<evidence type="ECO:0000256" key="4">
    <source>
        <dbReference type="ARBA" id="ARBA00022692"/>
    </source>
</evidence>
<proteinExistence type="inferred from homology"/>
<feature type="transmembrane region" description="Helical" evidence="7">
    <location>
        <begin position="47"/>
        <end position="69"/>
    </location>
</feature>
<evidence type="ECO:0000256" key="5">
    <source>
        <dbReference type="ARBA" id="ARBA00022989"/>
    </source>
</evidence>
<comment type="subcellular location">
    <subcellularLocation>
        <location evidence="1">Cell membrane</location>
        <topology evidence="1">Multi-pass membrane protein</topology>
    </subcellularLocation>
</comment>
<evidence type="ECO:0000256" key="7">
    <source>
        <dbReference type="SAM" id="Phobius"/>
    </source>
</evidence>
<keyword evidence="3" id="KW-1003">Cell membrane</keyword>
<evidence type="ECO:0000313" key="10">
    <source>
        <dbReference type="Proteomes" id="UP001448614"/>
    </source>
</evidence>
<dbReference type="EMBL" id="JBBMFV010000001">
    <property type="protein sequence ID" value="MEO3939540.1"/>
    <property type="molecule type" value="Genomic_DNA"/>
</dbReference>
<keyword evidence="6 7" id="KW-0472">Membrane</keyword>
<dbReference type="Pfam" id="PF03458">
    <property type="entry name" value="Gly_transporter"/>
    <property type="match status" value="2"/>
</dbReference>
<keyword evidence="10" id="KW-1185">Reference proteome</keyword>
<keyword evidence="5 7" id="KW-1133">Transmembrane helix</keyword>
<keyword evidence="4 7" id="KW-0812">Transmembrane</keyword>
<feature type="transmembrane region" description="Helical" evidence="7">
    <location>
        <begin position="167"/>
        <end position="187"/>
    </location>
</feature>
<comment type="similarity">
    <text evidence="2">Belongs to the UPF0126 family.</text>
</comment>
<evidence type="ECO:0000256" key="1">
    <source>
        <dbReference type="ARBA" id="ARBA00004651"/>
    </source>
</evidence>
<feature type="transmembrane region" description="Helical" evidence="7">
    <location>
        <begin position="134"/>
        <end position="155"/>
    </location>
</feature>
<dbReference type="RefSeq" id="WP_347781527.1">
    <property type="nucleotide sequence ID" value="NZ_JBBMFV010000001.1"/>
</dbReference>
<feature type="domain" description="Glycine transporter" evidence="8">
    <location>
        <begin position="111"/>
        <end position="183"/>
    </location>
</feature>
<evidence type="ECO:0000313" key="9">
    <source>
        <dbReference type="EMBL" id="MEO3939540.1"/>
    </source>
</evidence>
<feature type="transmembrane region" description="Helical" evidence="7">
    <location>
        <begin position="106"/>
        <end position="122"/>
    </location>
</feature>
<dbReference type="InterPro" id="IPR005115">
    <property type="entry name" value="Gly_transporter"/>
</dbReference>
<reference evidence="9 10" key="1">
    <citation type="journal article" date="2024" name="Appl. Microbiol. Biotechnol.">
        <title>Biosynthetic gene clusters with biotechnological applications in novel Antarctic isolates from Actinomycetota.</title>
        <authorList>
            <person name="Bruna P."/>
            <person name="Nunez-Montero K."/>
            <person name="Contreras M.J."/>
            <person name="Leal K."/>
            <person name="Garcia M."/>
            <person name="Abanto M."/>
            <person name="Barrientos L."/>
        </authorList>
    </citation>
    <scope>NUCLEOTIDE SEQUENCE [LARGE SCALE GENOMIC DNA]</scope>
    <source>
        <strain evidence="9 10">Se16.17</strain>
    </source>
</reference>
<dbReference type="PANTHER" id="PTHR30506">
    <property type="entry name" value="INNER MEMBRANE PROTEIN"/>
    <property type="match status" value="1"/>
</dbReference>
<protein>
    <submittedName>
        <fullName evidence="9">TRIC cation channel family protein</fullName>
    </submittedName>
</protein>